<evidence type="ECO:0000313" key="2">
    <source>
        <dbReference type="EMBL" id="ETS79428.1"/>
    </source>
</evidence>
<gene>
    <name evidence="2" type="ORF">PFICI_09281</name>
</gene>
<feature type="region of interest" description="Disordered" evidence="1">
    <location>
        <begin position="420"/>
        <end position="445"/>
    </location>
</feature>
<reference evidence="3" key="1">
    <citation type="journal article" date="2015" name="BMC Genomics">
        <title>Genomic and transcriptomic analysis of the endophytic fungus Pestalotiopsis fici reveals its lifestyle and high potential for synthesis of natural products.</title>
        <authorList>
            <person name="Wang X."/>
            <person name="Zhang X."/>
            <person name="Liu L."/>
            <person name="Xiang M."/>
            <person name="Wang W."/>
            <person name="Sun X."/>
            <person name="Che Y."/>
            <person name="Guo L."/>
            <person name="Liu G."/>
            <person name="Guo L."/>
            <person name="Wang C."/>
            <person name="Yin W.B."/>
            <person name="Stadler M."/>
            <person name="Zhang X."/>
            <person name="Liu X."/>
        </authorList>
    </citation>
    <scope>NUCLEOTIDE SEQUENCE [LARGE SCALE GENOMIC DNA]</scope>
    <source>
        <strain evidence="3">W106-1 / CGMCC3.15140</strain>
    </source>
</reference>
<feature type="compositionally biased region" description="Polar residues" evidence="1">
    <location>
        <begin position="259"/>
        <end position="281"/>
    </location>
</feature>
<feature type="compositionally biased region" description="Polar residues" evidence="1">
    <location>
        <begin position="132"/>
        <end position="144"/>
    </location>
</feature>
<dbReference type="HOGENOM" id="CLU_011503_0_0_1"/>
<protein>
    <recommendedName>
        <fullName evidence="4">Protamine P1</fullName>
    </recommendedName>
</protein>
<sequence length="1184" mass="129894">MASGDIEMENLMGERKDLGEEPIYCAAYDDGEEILYHRSEHHRTQSERVAQRLRYEEHALRFLRGQRPRLISAALRGPFDQASGWRNPWLPARQSSNVQANATNHTRKRYSTKSTNALAKAAIQTHPKNVGGLTNTAPDMQDSMQCHLPSPQSHRELELVENAHFDSSASARIRDWARNVQRDTLERDDFWAPDVGTDDASDGSSNAKRPAKKDWLKSKLNKRRRTENVSFASVSTPTPTPAAPAASELPIFTGLAPDHQSNNRTNANQSFEQTTPSSIAKQQPEESPEEVVSMTASHKSSASRVRPRKKVAVKAHALRRSSRRQSKQPSKNLDDAINQPACQPMECQDASGMGMNSAAQPQAAPPGQGKEDMISEQENPHGAASPRQLLEHGDTSFESHQDQSFRYRAKSTKLPPIQITQSNLVSQQSQITQTGTPDSDEQHEANLDENSVTGCHDFDVVDYPMYDQSATDMLVDFTLQDDTEVAQDFIPTEPTETLTEDCRPEAHSIEKRLCEETSTLDNLVSEEGEQDLDHHQQASHENPVDQPGLDQAMLFLGVENQPTPLHISIFRALEAGSALVANAVEVDTGRTLPLVDAPARPELPKYSLPVAGIAEGNEQTHPAEDGEAVLVADQEETSGPGGVESKSPIECQNPEPCDRDESSTPHGDGDGCSVGGPVEIMQEQNEGSEASIEVSEDEENQEIPVPISKAEWVRKESVDDPSDPIQNTPPLLETTHTLADANVTTAGNEEGELQSDQVTLQSPWVSEGAQVKIEPMAEEAWVSSSRPISIASSPIEVVPQLAVPLSQQQPWTSLETEPPYSAGLQASESLQQVVLQEPLRLSLQSLPEKQSLWACCDHQSAYADQQARLSVSQSLQDRRPPTQAPRFNSEPLAPVPPMSLLPHLEQIGSLTQPATPVHMAQRQTTPEPILSIKSFATFNTPSPKYDRNSRNHRVSGEGLPSTQFLTDATGANPWTSSARSSLRSIVRPRSHLRVSFAPLPHESDDTGDSVLASNVRKAASPPPQFRREADDEDVGANFQKHFDATSRRSSNGTKILQPRAATRLLPSESQQIPMSPGIGLMAQAFREADEGQGIKSSPGPFIAVDESCQIPDTENHTQEQSPWRAESQSQGVDDVAAVLQNLDDFLNPRWDAEVDVNKTRVADGEENFRLEQSPGFLGAIWDAL</sequence>
<feature type="region of interest" description="Disordered" evidence="1">
    <location>
        <begin position="867"/>
        <end position="892"/>
    </location>
</feature>
<dbReference type="GeneID" id="19274294"/>
<feature type="region of interest" description="Disordered" evidence="1">
    <location>
        <begin position="940"/>
        <end position="976"/>
    </location>
</feature>
<dbReference type="RefSeq" id="XP_007836053.1">
    <property type="nucleotide sequence ID" value="XM_007837862.1"/>
</dbReference>
<dbReference type="eggNOG" id="ENOG502SYKX">
    <property type="taxonomic scope" value="Eukaryota"/>
</dbReference>
<feature type="compositionally biased region" description="Basic residues" evidence="1">
    <location>
        <begin position="305"/>
        <end position="326"/>
    </location>
</feature>
<feature type="compositionally biased region" description="Polar residues" evidence="1">
    <location>
        <begin position="294"/>
        <end position="303"/>
    </location>
</feature>
<proteinExistence type="predicted"/>
<dbReference type="InParanoid" id="W3WZX0"/>
<name>W3WZX0_PESFW</name>
<dbReference type="KEGG" id="pfy:PFICI_09281"/>
<feature type="region of interest" description="Disordered" evidence="1">
    <location>
        <begin position="128"/>
        <end position="150"/>
    </location>
</feature>
<dbReference type="AlphaFoldDB" id="W3WZX0"/>
<evidence type="ECO:0008006" key="4">
    <source>
        <dbReference type="Google" id="ProtNLM"/>
    </source>
</evidence>
<dbReference type="Proteomes" id="UP000030651">
    <property type="component" value="Unassembled WGS sequence"/>
</dbReference>
<feature type="region of interest" description="Disordered" evidence="1">
    <location>
        <begin position="635"/>
        <end position="732"/>
    </location>
</feature>
<keyword evidence="3" id="KW-1185">Reference proteome</keyword>
<organism evidence="2 3">
    <name type="scientific">Pestalotiopsis fici (strain W106-1 / CGMCC3.15140)</name>
    <dbReference type="NCBI Taxonomy" id="1229662"/>
    <lineage>
        <taxon>Eukaryota</taxon>
        <taxon>Fungi</taxon>
        <taxon>Dikarya</taxon>
        <taxon>Ascomycota</taxon>
        <taxon>Pezizomycotina</taxon>
        <taxon>Sordariomycetes</taxon>
        <taxon>Xylariomycetidae</taxon>
        <taxon>Amphisphaeriales</taxon>
        <taxon>Sporocadaceae</taxon>
        <taxon>Pestalotiopsis</taxon>
    </lineage>
</organism>
<evidence type="ECO:0000313" key="3">
    <source>
        <dbReference type="Proteomes" id="UP000030651"/>
    </source>
</evidence>
<feature type="region of interest" description="Disordered" evidence="1">
    <location>
        <begin position="190"/>
        <end position="388"/>
    </location>
</feature>
<evidence type="ECO:0000256" key="1">
    <source>
        <dbReference type="SAM" id="MobiDB-lite"/>
    </source>
</evidence>
<dbReference type="OMA" id="YNSPAER"/>
<dbReference type="OrthoDB" id="5419922at2759"/>
<accession>W3WZX0</accession>
<feature type="compositionally biased region" description="Polar residues" evidence="1">
    <location>
        <begin position="420"/>
        <end position="437"/>
    </location>
</feature>
<feature type="compositionally biased region" description="Basic and acidic residues" evidence="1">
    <location>
        <begin position="656"/>
        <end position="669"/>
    </location>
</feature>
<feature type="compositionally biased region" description="Low complexity" evidence="1">
    <location>
        <begin position="358"/>
        <end position="368"/>
    </location>
</feature>
<dbReference type="EMBL" id="KI912114">
    <property type="protein sequence ID" value="ETS79428.1"/>
    <property type="molecule type" value="Genomic_DNA"/>
</dbReference>